<protein>
    <submittedName>
        <fullName evidence="5">Crp/Fnr family transcriptional regulator</fullName>
    </submittedName>
</protein>
<dbReference type="EMBL" id="JAVBIK010000001">
    <property type="protein sequence ID" value="MDT7517411.1"/>
    <property type="molecule type" value="Genomic_DNA"/>
</dbReference>
<dbReference type="PROSITE" id="PS51063">
    <property type="entry name" value="HTH_CRP_2"/>
    <property type="match status" value="1"/>
</dbReference>
<dbReference type="SUPFAM" id="SSF51206">
    <property type="entry name" value="cAMP-binding domain-like"/>
    <property type="match status" value="1"/>
</dbReference>
<evidence type="ECO:0000313" key="5">
    <source>
        <dbReference type="EMBL" id="MDT7517411.1"/>
    </source>
</evidence>
<feature type="domain" description="HTH crp-type" evidence="4">
    <location>
        <begin position="140"/>
        <end position="206"/>
    </location>
</feature>
<dbReference type="InterPro" id="IPR018490">
    <property type="entry name" value="cNMP-bd_dom_sf"/>
</dbReference>
<dbReference type="InterPro" id="IPR036390">
    <property type="entry name" value="WH_DNA-bd_sf"/>
</dbReference>
<name>A0ABU3KI55_9BURK</name>
<dbReference type="InterPro" id="IPR012318">
    <property type="entry name" value="HTH_CRP"/>
</dbReference>
<dbReference type="Proteomes" id="UP001321700">
    <property type="component" value="Unassembled WGS sequence"/>
</dbReference>
<keyword evidence="6" id="KW-1185">Reference proteome</keyword>
<organism evidence="5 6">
    <name type="scientific">Rhodoferax potami</name>
    <dbReference type="NCBI Taxonomy" id="3068338"/>
    <lineage>
        <taxon>Bacteria</taxon>
        <taxon>Pseudomonadati</taxon>
        <taxon>Pseudomonadota</taxon>
        <taxon>Betaproteobacteria</taxon>
        <taxon>Burkholderiales</taxon>
        <taxon>Comamonadaceae</taxon>
        <taxon>Rhodoferax</taxon>
    </lineage>
</organism>
<evidence type="ECO:0000259" key="4">
    <source>
        <dbReference type="PROSITE" id="PS51063"/>
    </source>
</evidence>
<keyword evidence="1" id="KW-0805">Transcription regulation</keyword>
<dbReference type="SUPFAM" id="SSF46785">
    <property type="entry name" value="Winged helix' DNA-binding domain"/>
    <property type="match status" value="1"/>
</dbReference>
<reference evidence="5 6" key="1">
    <citation type="submission" date="2023-08" db="EMBL/GenBank/DDBJ databases">
        <title>Rhodoferax potami sp. nov. and Rhodoferax mekongensis sp. nov., isolated from the Mekong River in Thailand.</title>
        <authorList>
            <person name="Kitikhun S."/>
            <person name="Charoenyingcharoen P."/>
            <person name="Siriarchawattana P."/>
            <person name="Likhitrattanapisal S."/>
            <person name="Nilsakha T."/>
            <person name="Chanpet A."/>
            <person name="Rattanawaree P."/>
            <person name="Ingsriswang S."/>
        </authorList>
    </citation>
    <scope>NUCLEOTIDE SEQUENCE [LARGE SCALE GENOMIC DNA]</scope>
    <source>
        <strain evidence="5 6">TBRC 17660</strain>
    </source>
</reference>
<dbReference type="InterPro" id="IPR050397">
    <property type="entry name" value="Env_Response_Regulators"/>
</dbReference>
<dbReference type="Pfam" id="PF13545">
    <property type="entry name" value="HTH_Crp_2"/>
    <property type="match status" value="1"/>
</dbReference>
<dbReference type="PANTHER" id="PTHR24567">
    <property type="entry name" value="CRP FAMILY TRANSCRIPTIONAL REGULATORY PROTEIN"/>
    <property type="match status" value="1"/>
</dbReference>
<dbReference type="RefSeq" id="WP_313873238.1">
    <property type="nucleotide sequence ID" value="NZ_JAVBIK010000001.1"/>
</dbReference>
<keyword evidence="2" id="KW-0238">DNA-binding</keyword>
<evidence type="ECO:0000256" key="3">
    <source>
        <dbReference type="ARBA" id="ARBA00023163"/>
    </source>
</evidence>
<dbReference type="InterPro" id="IPR014710">
    <property type="entry name" value="RmlC-like_jellyroll"/>
</dbReference>
<comment type="caution">
    <text evidence="5">The sequence shown here is derived from an EMBL/GenBank/DDBJ whole genome shotgun (WGS) entry which is preliminary data.</text>
</comment>
<keyword evidence="3" id="KW-0804">Transcription</keyword>
<dbReference type="Gene3D" id="2.60.120.10">
    <property type="entry name" value="Jelly Rolls"/>
    <property type="match status" value="1"/>
</dbReference>
<evidence type="ECO:0000313" key="6">
    <source>
        <dbReference type="Proteomes" id="UP001321700"/>
    </source>
</evidence>
<dbReference type="PANTHER" id="PTHR24567:SF74">
    <property type="entry name" value="HTH-TYPE TRANSCRIPTIONAL REGULATOR ARCR"/>
    <property type="match status" value="1"/>
</dbReference>
<gene>
    <name evidence="5" type="ORF">RAE19_01415</name>
</gene>
<evidence type="ECO:0000256" key="1">
    <source>
        <dbReference type="ARBA" id="ARBA00023015"/>
    </source>
</evidence>
<proteinExistence type="predicted"/>
<accession>A0ABU3KI55</accession>
<evidence type="ECO:0000256" key="2">
    <source>
        <dbReference type="ARBA" id="ARBA00023125"/>
    </source>
</evidence>
<sequence length="235" mass="25787">MQRNRLLASLSQIDQRKIRVAGTCVPLAFKDVLWTPGGHQAHVYFPLEGYVSLLADAGDAHVVEVGMVGPEGMLGLGVALGVPVAVVKALVQEGGWAWRVDGRAFRAVLADSVGLRKVLFSYAYVVQTQLSQGSACIRFHEVLPRLARWLLMCQDRSPANTFPMTQEFLSTMLGVRRVSVTNAASELQAQGLIHYHRGILTVVDRRGLKAVSCLCYARDSSIYEAIFHRPVQGDL</sequence>